<feature type="coiled-coil region" evidence="1">
    <location>
        <begin position="167"/>
        <end position="194"/>
    </location>
</feature>
<evidence type="ECO:0000313" key="3">
    <source>
        <dbReference type="Proteomes" id="UP000092993"/>
    </source>
</evidence>
<protein>
    <submittedName>
        <fullName evidence="2">Uncharacterized protein</fullName>
    </submittedName>
</protein>
<comment type="caution">
    <text evidence="2">The sequence shown here is derived from an EMBL/GenBank/DDBJ whole genome shotgun (WGS) entry which is preliminary data.</text>
</comment>
<dbReference type="EMBL" id="LUGG01000027">
    <property type="protein sequence ID" value="OBZ66943.1"/>
    <property type="molecule type" value="Genomic_DNA"/>
</dbReference>
<accession>A0A1C7LQH3</accession>
<organism evidence="2 3">
    <name type="scientific">Grifola frondosa</name>
    <name type="common">Maitake</name>
    <name type="synonym">Polyporus frondosus</name>
    <dbReference type="NCBI Taxonomy" id="5627"/>
    <lineage>
        <taxon>Eukaryota</taxon>
        <taxon>Fungi</taxon>
        <taxon>Dikarya</taxon>
        <taxon>Basidiomycota</taxon>
        <taxon>Agaricomycotina</taxon>
        <taxon>Agaricomycetes</taxon>
        <taxon>Polyporales</taxon>
        <taxon>Grifolaceae</taxon>
        <taxon>Grifola</taxon>
    </lineage>
</organism>
<reference evidence="2 3" key="1">
    <citation type="submission" date="2016-03" db="EMBL/GenBank/DDBJ databases">
        <title>Whole genome sequencing of Grifola frondosa 9006-11.</title>
        <authorList>
            <person name="Min B."/>
            <person name="Park H."/>
            <person name="Kim J.-G."/>
            <person name="Cho H."/>
            <person name="Oh Y.-L."/>
            <person name="Kong W.-S."/>
            <person name="Choi I.-G."/>
        </authorList>
    </citation>
    <scope>NUCLEOTIDE SEQUENCE [LARGE SCALE GENOMIC DNA]</scope>
    <source>
        <strain evidence="2 3">9006-11</strain>
    </source>
</reference>
<keyword evidence="1" id="KW-0175">Coiled coil</keyword>
<proteinExistence type="predicted"/>
<dbReference type="AlphaFoldDB" id="A0A1C7LQH3"/>
<sequence>MADATFAPSISATRAVLHHPGGKSAPSRVMKPGVQDNDEASVALAQLISDSVPALPETSGPALDAQTIASSSSTPGDVGVPSTGVAPLATSSTGSYSSRFIIIDSIAHARLHFLRNRQVQIQTDLIVCAQELLRAERKLRALAEREGEDVSDWLPHPTPRGVAIAAYPALVDEVVRQRDEIEQLQQRLEERESE</sequence>
<name>A0A1C7LQH3_GRIFR</name>
<evidence type="ECO:0000313" key="2">
    <source>
        <dbReference type="EMBL" id="OBZ66943.1"/>
    </source>
</evidence>
<dbReference type="Proteomes" id="UP000092993">
    <property type="component" value="Unassembled WGS sequence"/>
</dbReference>
<evidence type="ECO:0000256" key="1">
    <source>
        <dbReference type="SAM" id="Coils"/>
    </source>
</evidence>
<keyword evidence="3" id="KW-1185">Reference proteome</keyword>
<gene>
    <name evidence="2" type="ORF">A0H81_13362</name>
</gene>